<evidence type="ECO:0000256" key="10">
    <source>
        <dbReference type="ARBA" id="ARBA00023204"/>
    </source>
</evidence>
<evidence type="ECO:0000256" key="1">
    <source>
        <dbReference type="ARBA" id="ARBA00004496"/>
    </source>
</evidence>
<dbReference type="SUPFAM" id="SSF52540">
    <property type="entry name" value="P-loop containing nucleoside triphosphate hydrolases"/>
    <property type="match status" value="1"/>
</dbReference>
<dbReference type="HAMAP" id="MF_00365">
    <property type="entry name" value="RecF"/>
    <property type="match status" value="1"/>
</dbReference>
<dbReference type="InterPro" id="IPR042174">
    <property type="entry name" value="RecF_2"/>
</dbReference>
<dbReference type="InterPro" id="IPR027417">
    <property type="entry name" value="P-loop_NTPase"/>
</dbReference>
<evidence type="ECO:0000256" key="9">
    <source>
        <dbReference type="ARBA" id="ARBA00023125"/>
    </source>
</evidence>
<evidence type="ECO:0000259" key="15">
    <source>
        <dbReference type="Pfam" id="PF02463"/>
    </source>
</evidence>
<name>A0ABY4QZM1_9ACTN</name>
<keyword evidence="6 13" id="KW-0547">Nucleotide-binding</keyword>
<dbReference type="Gene3D" id="1.20.1050.90">
    <property type="entry name" value="RecF/RecN/SMC, N-terminal domain"/>
    <property type="match status" value="1"/>
</dbReference>
<evidence type="ECO:0000256" key="6">
    <source>
        <dbReference type="ARBA" id="ARBA00022741"/>
    </source>
</evidence>
<keyword evidence="4 13" id="KW-0963">Cytoplasm</keyword>
<evidence type="ECO:0000313" key="17">
    <source>
        <dbReference type="Proteomes" id="UP001056336"/>
    </source>
</evidence>
<dbReference type="InterPro" id="IPR018078">
    <property type="entry name" value="DNA-binding_RecF_CS"/>
</dbReference>
<dbReference type="NCBIfam" id="TIGR00611">
    <property type="entry name" value="recf"/>
    <property type="match status" value="1"/>
</dbReference>
<evidence type="ECO:0000256" key="13">
    <source>
        <dbReference type="HAMAP-Rule" id="MF_00365"/>
    </source>
</evidence>
<protein>
    <recommendedName>
        <fullName evidence="3 13">DNA replication and repair protein RecF</fullName>
    </recommendedName>
</protein>
<dbReference type="Proteomes" id="UP001056336">
    <property type="component" value="Chromosome"/>
</dbReference>
<dbReference type="InterPro" id="IPR003395">
    <property type="entry name" value="RecF/RecN/SMC_N"/>
</dbReference>
<keyword evidence="17" id="KW-1185">Reference proteome</keyword>
<dbReference type="Pfam" id="PF02463">
    <property type="entry name" value="SMC_N"/>
    <property type="match status" value="1"/>
</dbReference>
<evidence type="ECO:0000256" key="7">
    <source>
        <dbReference type="ARBA" id="ARBA00022763"/>
    </source>
</evidence>
<keyword evidence="5 13" id="KW-0235">DNA replication</keyword>
<comment type="similarity">
    <text evidence="2 13 14">Belongs to the RecF family.</text>
</comment>
<reference evidence="16" key="1">
    <citation type="journal article" date="2018" name="Int. J. Syst. Evol. Microbiol.">
        <title>Jatrophihabitans telluris sp. nov., isolated from sediment soil of lava forest wetlands and the emended description of the genus Jatrophihabitans.</title>
        <authorList>
            <person name="Lee K.C."/>
            <person name="Suh M.K."/>
            <person name="Eom M.K."/>
            <person name="Kim K.K."/>
            <person name="Kim J.S."/>
            <person name="Kim D.S."/>
            <person name="Ko S.H."/>
            <person name="Shin Y.K."/>
            <person name="Lee J.S."/>
        </authorList>
    </citation>
    <scope>NUCLEOTIDE SEQUENCE</scope>
    <source>
        <strain evidence="16">N237</strain>
    </source>
</reference>
<accession>A0ABY4QZM1</accession>
<comment type="subcellular location">
    <subcellularLocation>
        <location evidence="1 13 14">Cytoplasm</location>
    </subcellularLocation>
</comment>
<organism evidence="16 17">
    <name type="scientific">Jatrophihabitans telluris</name>
    <dbReference type="NCBI Taxonomy" id="2038343"/>
    <lineage>
        <taxon>Bacteria</taxon>
        <taxon>Bacillati</taxon>
        <taxon>Actinomycetota</taxon>
        <taxon>Actinomycetes</taxon>
        <taxon>Jatrophihabitantales</taxon>
        <taxon>Jatrophihabitantaceae</taxon>
        <taxon>Jatrophihabitans</taxon>
    </lineage>
</organism>
<dbReference type="InterPro" id="IPR001238">
    <property type="entry name" value="DNA-binding_RecF"/>
</dbReference>
<keyword evidence="10 13" id="KW-0234">DNA repair</keyword>
<keyword evidence="9 13" id="KW-0238">DNA-binding</keyword>
<feature type="binding site" evidence="13">
    <location>
        <begin position="30"/>
        <end position="37"/>
    </location>
    <ligand>
        <name>ATP</name>
        <dbReference type="ChEBI" id="CHEBI:30616"/>
    </ligand>
</feature>
<evidence type="ECO:0000256" key="2">
    <source>
        <dbReference type="ARBA" id="ARBA00008016"/>
    </source>
</evidence>
<evidence type="ECO:0000256" key="4">
    <source>
        <dbReference type="ARBA" id="ARBA00022490"/>
    </source>
</evidence>
<evidence type="ECO:0000256" key="12">
    <source>
        <dbReference type="ARBA" id="ARBA00025401"/>
    </source>
</evidence>
<keyword evidence="7 13" id="KW-0227">DNA damage</keyword>
<dbReference type="EMBL" id="CP097332">
    <property type="protein sequence ID" value="UQX88557.1"/>
    <property type="molecule type" value="Genomic_DNA"/>
</dbReference>
<evidence type="ECO:0000313" key="16">
    <source>
        <dbReference type="EMBL" id="UQX88557.1"/>
    </source>
</evidence>
<evidence type="ECO:0000256" key="5">
    <source>
        <dbReference type="ARBA" id="ARBA00022705"/>
    </source>
</evidence>
<proteinExistence type="inferred from homology"/>
<keyword evidence="11 13" id="KW-0742">SOS response</keyword>
<dbReference type="RefSeq" id="WP_249772172.1">
    <property type="nucleotide sequence ID" value="NZ_CP097332.1"/>
</dbReference>
<reference evidence="16" key="2">
    <citation type="submission" date="2022-05" db="EMBL/GenBank/DDBJ databases">
        <authorList>
            <person name="Kim J.-S."/>
            <person name="Lee K."/>
            <person name="Suh M."/>
            <person name="Eom M."/>
            <person name="Kim J.-S."/>
            <person name="Kim D.-S."/>
            <person name="Ko S.-H."/>
            <person name="Shin Y."/>
            <person name="Lee J.-S."/>
        </authorList>
    </citation>
    <scope>NUCLEOTIDE SEQUENCE</scope>
    <source>
        <strain evidence="16">N237</strain>
    </source>
</reference>
<sequence length="397" mass="42332">MYVQHLSVADFRSWPRADLAFDPGVSVLVGANGQGKTNLLEALGYLSTLGSHRVSTDAPLIRSGADTAVVQAAVVNDGRQLVLEVAITAGRANKAKLNRSPVTRPRDILGGLRTVLFAPEDLAVVRGDPSERRRFLDEVLVQRTPRLAGVRADYDRVLKQRAALLKTAGAARRAGGAGDLRTLDVWDGHLAEHGAQLLAARLDLVRALRPYAEEAYTRIAPENRASPPLRSPFGLRYVSSIDSALPSGSGPEVGNGDLESEIPTIGVLTAALLAELARVRASEIERGVSLVGPHRDELELSLNGLPIRGYASHGEGWSAALALRLACFDLLGSDGAEPVLILDDVFAELDRTRRQALAALAGKAEQVLISAAVVDDVPEELSGARFDIADGEVRRVV</sequence>
<feature type="domain" description="RecF/RecN/SMC N-terminal" evidence="15">
    <location>
        <begin position="2"/>
        <end position="371"/>
    </location>
</feature>
<evidence type="ECO:0000256" key="8">
    <source>
        <dbReference type="ARBA" id="ARBA00022840"/>
    </source>
</evidence>
<dbReference type="PANTHER" id="PTHR32182">
    <property type="entry name" value="DNA REPLICATION AND REPAIR PROTEIN RECF"/>
    <property type="match status" value="1"/>
</dbReference>
<evidence type="ECO:0000256" key="11">
    <source>
        <dbReference type="ARBA" id="ARBA00023236"/>
    </source>
</evidence>
<dbReference type="Gene3D" id="3.40.50.300">
    <property type="entry name" value="P-loop containing nucleotide triphosphate hydrolases"/>
    <property type="match status" value="1"/>
</dbReference>
<evidence type="ECO:0000256" key="14">
    <source>
        <dbReference type="RuleBase" id="RU000578"/>
    </source>
</evidence>
<gene>
    <name evidence="13 16" type="primary">recF</name>
    <name evidence="16" type="ORF">M6D93_00800</name>
</gene>
<evidence type="ECO:0000256" key="3">
    <source>
        <dbReference type="ARBA" id="ARBA00020170"/>
    </source>
</evidence>
<keyword evidence="8 13" id="KW-0067">ATP-binding</keyword>
<dbReference type="PROSITE" id="PS00618">
    <property type="entry name" value="RECF_2"/>
    <property type="match status" value="1"/>
</dbReference>
<dbReference type="PANTHER" id="PTHR32182:SF0">
    <property type="entry name" value="DNA REPLICATION AND REPAIR PROTEIN RECF"/>
    <property type="match status" value="1"/>
</dbReference>
<comment type="function">
    <text evidence="12 13 14">The RecF protein is involved in DNA metabolism; it is required for DNA replication and normal SOS inducibility. RecF binds preferentially to single-stranded, linear DNA. It also seems to bind ATP.</text>
</comment>